<dbReference type="OrthoDB" id="2432285at2759"/>
<evidence type="ECO:0000313" key="3">
    <source>
        <dbReference type="Proteomes" id="UP000193648"/>
    </source>
</evidence>
<dbReference type="GeneID" id="33571717"/>
<keyword evidence="3" id="KW-1185">Reference proteome</keyword>
<protein>
    <submittedName>
        <fullName evidence="2">Uncharacterized protein</fullName>
    </submittedName>
</protein>
<evidence type="ECO:0000313" key="2">
    <source>
        <dbReference type="EMBL" id="ORZ23669.1"/>
    </source>
</evidence>
<dbReference type="EMBL" id="MCFF01000009">
    <property type="protein sequence ID" value="ORZ23669.1"/>
    <property type="molecule type" value="Genomic_DNA"/>
</dbReference>
<accession>A0A1Y2GTU0</accession>
<comment type="caution">
    <text evidence="2">The sequence shown here is derived from an EMBL/GenBank/DDBJ whole genome shotgun (WGS) entry which is preliminary data.</text>
</comment>
<proteinExistence type="predicted"/>
<dbReference type="RefSeq" id="XP_021883483.1">
    <property type="nucleotide sequence ID" value="XM_022029874.1"/>
</dbReference>
<feature type="region of interest" description="Disordered" evidence="1">
    <location>
        <begin position="283"/>
        <end position="304"/>
    </location>
</feature>
<dbReference type="AlphaFoldDB" id="A0A1Y2GTU0"/>
<organism evidence="2 3">
    <name type="scientific">Lobosporangium transversale</name>
    <dbReference type="NCBI Taxonomy" id="64571"/>
    <lineage>
        <taxon>Eukaryota</taxon>
        <taxon>Fungi</taxon>
        <taxon>Fungi incertae sedis</taxon>
        <taxon>Mucoromycota</taxon>
        <taxon>Mortierellomycotina</taxon>
        <taxon>Mortierellomycetes</taxon>
        <taxon>Mortierellales</taxon>
        <taxon>Mortierellaceae</taxon>
        <taxon>Lobosporangium</taxon>
    </lineage>
</organism>
<dbReference type="Proteomes" id="UP000193648">
    <property type="component" value="Unassembled WGS sequence"/>
</dbReference>
<name>A0A1Y2GTU0_9FUNG</name>
<sequence length="304" mass="33658">MQGFDSKKISFPRVSELLMGQAQTSLRQHYRNTMFIVDKTNEDISDQLLERILSIDNPSKGAMFESNGFTNGLVLNLPTYDTVQAKGQWWSDVDEEGYNQELGLSQGFLNTTCSKAAGEDPQTKATKTYTRRRAPNCLKTLNSHSTNQGDAHLQTPQLSPDAILELTKGSTSYIRLRGTASVEDARGKGAAVVGLGSFGSRNGISSKHTAIKRHLVTQVKARGHFAVGAHELYTGVLCPRPLCDNFLETVYPRSKYSRACKIDVTQLERITLQELISLKLRGKRDLQSKPTEESPAPAAKRARR</sequence>
<gene>
    <name evidence="2" type="ORF">BCR41DRAFT_420248</name>
</gene>
<reference evidence="2 3" key="1">
    <citation type="submission" date="2016-07" db="EMBL/GenBank/DDBJ databases">
        <title>Pervasive Adenine N6-methylation of Active Genes in Fungi.</title>
        <authorList>
            <consortium name="DOE Joint Genome Institute"/>
            <person name="Mondo S.J."/>
            <person name="Dannebaum R.O."/>
            <person name="Kuo R.C."/>
            <person name="Labutti K."/>
            <person name="Haridas S."/>
            <person name="Kuo A."/>
            <person name="Salamov A."/>
            <person name="Ahrendt S.R."/>
            <person name="Lipzen A."/>
            <person name="Sullivan W."/>
            <person name="Andreopoulos W.B."/>
            <person name="Clum A."/>
            <person name="Lindquist E."/>
            <person name="Daum C."/>
            <person name="Ramamoorthy G.K."/>
            <person name="Gryganskyi A."/>
            <person name="Culley D."/>
            <person name="Magnuson J.K."/>
            <person name="James T.Y."/>
            <person name="O'Malley M.A."/>
            <person name="Stajich J.E."/>
            <person name="Spatafora J.W."/>
            <person name="Visel A."/>
            <person name="Grigoriev I.V."/>
        </authorList>
    </citation>
    <scope>NUCLEOTIDE SEQUENCE [LARGE SCALE GENOMIC DNA]</scope>
    <source>
        <strain evidence="2 3">NRRL 3116</strain>
    </source>
</reference>
<evidence type="ECO:0000256" key="1">
    <source>
        <dbReference type="SAM" id="MobiDB-lite"/>
    </source>
</evidence>
<dbReference type="InParanoid" id="A0A1Y2GTU0"/>
<feature type="compositionally biased region" description="Basic and acidic residues" evidence="1">
    <location>
        <begin position="283"/>
        <end position="292"/>
    </location>
</feature>